<organism evidence="1 2">
    <name type="scientific">Rhodopirellula baltica WH47</name>
    <dbReference type="NCBI Taxonomy" id="991778"/>
    <lineage>
        <taxon>Bacteria</taxon>
        <taxon>Pseudomonadati</taxon>
        <taxon>Planctomycetota</taxon>
        <taxon>Planctomycetia</taxon>
        <taxon>Pirellulales</taxon>
        <taxon>Pirellulaceae</taxon>
        <taxon>Rhodopirellula</taxon>
    </lineage>
</organism>
<gene>
    <name evidence="1" type="ORF">RBWH47_05629</name>
</gene>
<comment type="caution">
    <text evidence="1">The sequence shown here is derived from an EMBL/GenBank/DDBJ whole genome shotgun (WGS) entry which is preliminary data.</text>
</comment>
<sequence>MVGKTSFFMEAGEPRFQVGGFRRGETTTAADAKLDEGVELEIPIPGQG</sequence>
<dbReference type="Proteomes" id="UP000006222">
    <property type="component" value="Unassembled WGS sequence"/>
</dbReference>
<dbReference type="AlphaFoldDB" id="F2ATJ9"/>
<accession>F2ATJ9</accession>
<dbReference type="EMBL" id="AFAR01000167">
    <property type="protein sequence ID" value="EGF27039.1"/>
    <property type="molecule type" value="Genomic_DNA"/>
</dbReference>
<dbReference type="PATRIC" id="fig|991778.3.peg.3236"/>
<reference evidence="1 2" key="1">
    <citation type="journal article" date="2013" name="Mar. Genomics">
        <title>Expression of sulfatases in Rhodopirellula baltica and the diversity of sulfatases in the genus Rhodopirellula.</title>
        <authorList>
            <person name="Wegner C.E."/>
            <person name="Richter-Heitmann T."/>
            <person name="Klindworth A."/>
            <person name="Klockow C."/>
            <person name="Richter M."/>
            <person name="Achstetter T."/>
            <person name="Glockner F.O."/>
            <person name="Harder J."/>
        </authorList>
    </citation>
    <scope>NUCLEOTIDE SEQUENCE [LARGE SCALE GENOMIC DNA]</scope>
    <source>
        <strain evidence="1 2">WH47</strain>
    </source>
</reference>
<evidence type="ECO:0000313" key="1">
    <source>
        <dbReference type="EMBL" id="EGF27039.1"/>
    </source>
</evidence>
<evidence type="ECO:0000313" key="2">
    <source>
        <dbReference type="Proteomes" id="UP000006222"/>
    </source>
</evidence>
<proteinExistence type="predicted"/>
<name>F2ATJ9_RHOBT</name>
<protein>
    <submittedName>
        <fullName evidence="1">Uncharacterized protein</fullName>
    </submittedName>
</protein>